<feature type="transmembrane region" description="Helical" evidence="8">
    <location>
        <begin position="38"/>
        <end position="54"/>
    </location>
</feature>
<dbReference type="AlphaFoldDB" id="I3XYM9"/>
<evidence type="ECO:0000256" key="6">
    <source>
        <dbReference type="ARBA" id="ARBA00022989"/>
    </source>
</evidence>
<dbReference type="OrthoDB" id="9805563at2"/>
<proteinExistence type="inferred from homology"/>
<feature type="transmembrane region" description="Helical" evidence="8">
    <location>
        <begin position="278"/>
        <end position="300"/>
    </location>
</feature>
<dbReference type="HOGENOM" id="CLU_056175_3_1_7"/>
<dbReference type="GO" id="GO:0005886">
    <property type="term" value="C:plasma membrane"/>
    <property type="evidence" value="ECO:0007669"/>
    <property type="project" value="UniProtKB-SubCell"/>
</dbReference>
<feature type="transmembrane region" description="Helical" evidence="8">
    <location>
        <begin position="61"/>
        <end position="83"/>
    </location>
</feature>
<dbReference type="Proteomes" id="UP000006176">
    <property type="component" value="Chromosome"/>
</dbReference>
<organism evidence="9 10">
    <name type="scientific">Sulfurospirillum barnesii (strain ATCC 700032 / DSM 10660 / SES-3)</name>
    <dbReference type="NCBI Taxonomy" id="760154"/>
    <lineage>
        <taxon>Bacteria</taxon>
        <taxon>Pseudomonadati</taxon>
        <taxon>Campylobacterota</taxon>
        <taxon>Epsilonproteobacteria</taxon>
        <taxon>Campylobacterales</taxon>
        <taxon>Sulfurospirillaceae</taxon>
        <taxon>Sulfurospirillum</taxon>
    </lineage>
</organism>
<dbReference type="InterPro" id="IPR038770">
    <property type="entry name" value="Na+/solute_symporter_sf"/>
</dbReference>
<dbReference type="PANTHER" id="PTHR36838">
    <property type="entry name" value="AUXIN EFFLUX CARRIER FAMILY PROTEIN"/>
    <property type="match status" value="1"/>
</dbReference>
<keyword evidence="7 8" id="KW-0472">Membrane</keyword>
<keyword evidence="5 8" id="KW-0812">Transmembrane</keyword>
<evidence type="ECO:0000256" key="4">
    <source>
        <dbReference type="ARBA" id="ARBA00022475"/>
    </source>
</evidence>
<evidence type="ECO:0000313" key="9">
    <source>
        <dbReference type="EMBL" id="AFL69053.1"/>
    </source>
</evidence>
<dbReference type="PANTHER" id="PTHR36838:SF4">
    <property type="entry name" value="AUXIN EFFLUX CARRIER FAMILY PROTEIN"/>
    <property type="match status" value="1"/>
</dbReference>
<dbReference type="Gene3D" id="1.20.1530.20">
    <property type="match status" value="1"/>
</dbReference>
<sequence>MTYVLNSLLPICLIVAIGYTFRHMKFPSTDFWPLADRFTYYVLMPALLVYKLSVAKLELAYTAPLVLTTLLSIVAVLVLLLFLNTLLHFEAKAFTSIVQGGIRFNSYVLLAFVDTAYGDEGLVLSAIVMAFAIPFINVLCIGVFAFYTRNGRFSLLAFLKTIIKNPLIGACALGVMINLSGWELPLFTLKTLSLLSNAALPIGLLSVGVGLELRYLKVAKKELVVSSVAKLLLFPLLAYGIGLLCGLSGIHLSIAILFGSMPTAISSYILARELGGDVSLMASIITLQTLACMGTLLFIAPFL</sequence>
<evidence type="ECO:0000256" key="2">
    <source>
        <dbReference type="ARBA" id="ARBA00010145"/>
    </source>
</evidence>
<comment type="subcellular location">
    <subcellularLocation>
        <location evidence="1">Cell membrane</location>
        <topology evidence="1">Multi-pass membrane protein</topology>
    </subcellularLocation>
</comment>
<evidence type="ECO:0000256" key="3">
    <source>
        <dbReference type="ARBA" id="ARBA00022448"/>
    </source>
</evidence>
<dbReference type="InterPro" id="IPR004776">
    <property type="entry name" value="Mem_transp_PIN-like"/>
</dbReference>
<feature type="transmembrane region" description="Helical" evidence="8">
    <location>
        <begin position="194"/>
        <end position="211"/>
    </location>
</feature>
<evidence type="ECO:0000313" key="10">
    <source>
        <dbReference type="Proteomes" id="UP000006176"/>
    </source>
</evidence>
<keyword evidence="6 8" id="KW-1133">Transmembrane helix</keyword>
<dbReference type="KEGG" id="sba:Sulba_1771"/>
<keyword evidence="4" id="KW-1003">Cell membrane</keyword>
<dbReference type="EMBL" id="CP003333">
    <property type="protein sequence ID" value="AFL69053.1"/>
    <property type="molecule type" value="Genomic_DNA"/>
</dbReference>
<comment type="similarity">
    <text evidence="2">Belongs to the auxin efflux carrier (TC 2.A.69) family.</text>
</comment>
<gene>
    <name evidence="9" type="ordered locus">Sulba_1771</name>
</gene>
<name>I3XYM9_SULBS</name>
<reference evidence="9 10" key="1">
    <citation type="submission" date="2012-06" db="EMBL/GenBank/DDBJ databases">
        <title>Complete sequence of Sulfurospirillum barnesii SES-3.</title>
        <authorList>
            <consortium name="US DOE Joint Genome Institute"/>
            <person name="Lucas S."/>
            <person name="Han J."/>
            <person name="Lapidus A."/>
            <person name="Cheng J.-F."/>
            <person name="Goodwin L."/>
            <person name="Pitluck S."/>
            <person name="Peters L."/>
            <person name="Ovchinnikova G."/>
            <person name="Lu M."/>
            <person name="Detter J.C."/>
            <person name="Han C."/>
            <person name="Tapia R."/>
            <person name="Land M."/>
            <person name="Hauser L."/>
            <person name="Kyrpides N."/>
            <person name="Ivanova N."/>
            <person name="Pagani I."/>
            <person name="Stolz J."/>
            <person name="Arkin A."/>
            <person name="Dehal P."/>
            <person name="Oremland R."/>
            <person name="Saltikov C."/>
            <person name="Basu P."/>
            <person name="Hollibaugh J."/>
            <person name="Newman D."/>
            <person name="Stolyar S."/>
            <person name="Hazen T."/>
            <person name="Woyke T."/>
        </authorList>
    </citation>
    <scope>NUCLEOTIDE SEQUENCE [LARGE SCALE GENOMIC DNA]</scope>
    <source>
        <strain evidence="10">ATCC 700032 / DSM 10660 / SES-3</strain>
    </source>
</reference>
<keyword evidence="10" id="KW-1185">Reference proteome</keyword>
<evidence type="ECO:0000256" key="1">
    <source>
        <dbReference type="ARBA" id="ARBA00004651"/>
    </source>
</evidence>
<evidence type="ECO:0000256" key="5">
    <source>
        <dbReference type="ARBA" id="ARBA00022692"/>
    </source>
</evidence>
<evidence type="ECO:0000256" key="7">
    <source>
        <dbReference type="ARBA" id="ARBA00023136"/>
    </source>
</evidence>
<dbReference type="STRING" id="760154.Sulba_1771"/>
<protein>
    <submittedName>
        <fullName evidence="9">Putative permease</fullName>
    </submittedName>
</protein>
<dbReference type="GO" id="GO:0055085">
    <property type="term" value="P:transmembrane transport"/>
    <property type="evidence" value="ECO:0007669"/>
    <property type="project" value="InterPro"/>
</dbReference>
<feature type="transmembrane region" description="Helical" evidence="8">
    <location>
        <begin position="122"/>
        <end position="147"/>
    </location>
</feature>
<keyword evidence="3" id="KW-0813">Transport</keyword>
<feature type="transmembrane region" description="Helical" evidence="8">
    <location>
        <begin position="223"/>
        <end position="244"/>
    </location>
</feature>
<evidence type="ECO:0000256" key="8">
    <source>
        <dbReference type="SAM" id="Phobius"/>
    </source>
</evidence>
<dbReference type="eggNOG" id="COG0679">
    <property type="taxonomic scope" value="Bacteria"/>
</dbReference>
<accession>I3XYM9</accession>
<dbReference type="Pfam" id="PF03547">
    <property type="entry name" value="Mem_trans"/>
    <property type="match status" value="1"/>
</dbReference>
<dbReference type="PATRIC" id="fig|760154.4.peg.1767"/>
<dbReference type="RefSeq" id="WP_014769929.1">
    <property type="nucleotide sequence ID" value="NC_018002.1"/>
</dbReference>
<feature type="transmembrane region" description="Helical" evidence="8">
    <location>
        <begin position="250"/>
        <end position="271"/>
    </location>
</feature>